<dbReference type="Pfam" id="PF01546">
    <property type="entry name" value="Peptidase_M20"/>
    <property type="match status" value="1"/>
</dbReference>
<dbReference type="PANTHER" id="PTHR11014">
    <property type="entry name" value="PEPTIDASE M20 FAMILY MEMBER"/>
    <property type="match status" value="1"/>
</dbReference>
<keyword evidence="3" id="KW-1185">Reference proteome</keyword>
<dbReference type="PIRSF" id="PIRSF005962">
    <property type="entry name" value="Pept_M20D_amidohydro"/>
    <property type="match status" value="1"/>
</dbReference>
<dbReference type="Gene3D" id="3.30.70.360">
    <property type="match status" value="1"/>
</dbReference>
<dbReference type="Pfam" id="PF07687">
    <property type="entry name" value="M20_dimer"/>
    <property type="match status" value="1"/>
</dbReference>
<dbReference type="SUPFAM" id="SSF53187">
    <property type="entry name" value="Zn-dependent exopeptidases"/>
    <property type="match status" value="1"/>
</dbReference>
<dbReference type="RefSeq" id="WP_406786260.1">
    <property type="nucleotide sequence ID" value="NZ_JBJIAA010000003.1"/>
</dbReference>
<protein>
    <submittedName>
        <fullName evidence="2">M20 family metallopeptidase</fullName>
    </submittedName>
</protein>
<feature type="domain" description="Peptidase M20 dimerisation" evidence="1">
    <location>
        <begin position="185"/>
        <end position="283"/>
    </location>
</feature>
<dbReference type="SUPFAM" id="SSF55031">
    <property type="entry name" value="Bacterial exopeptidase dimerisation domain"/>
    <property type="match status" value="1"/>
</dbReference>
<evidence type="ECO:0000313" key="3">
    <source>
        <dbReference type="Proteomes" id="UP001623592"/>
    </source>
</evidence>
<dbReference type="Proteomes" id="UP001623592">
    <property type="component" value="Unassembled WGS sequence"/>
</dbReference>
<name>A0ABW8TAQ0_9CLOT</name>
<dbReference type="InterPro" id="IPR036264">
    <property type="entry name" value="Bact_exopeptidase_dim_dom"/>
</dbReference>
<dbReference type="InterPro" id="IPR002933">
    <property type="entry name" value="Peptidase_M20"/>
</dbReference>
<evidence type="ECO:0000259" key="1">
    <source>
        <dbReference type="Pfam" id="PF07687"/>
    </source>
</evidence>
<dbReference type="PANTHER" id="PTHR11014:SF63">
    <property type="entry name" value="METALLOPEPTIDASE, PUTATIVE (AFU_ORTHOLOGUE AFUA_6G09600)-RELATED"/>
    <property type="match status" value="1"/>
</dbReference>
<proteinExistence type="predicted"/>
<evidence type="ECO:0000313" key="2">
    <source>
        <dbReference type="EMBL" id="MFL0249591.1"/>
    </source>
</evidence>
<comment type="caution">
    <text evidence="2">The sequence shown here is derived from an EMBL/GenBank/DDBJ whole genome shotgun (WGS) entry which is preliminary data.</text>
</comment>
<dbReference type="InterPro" id="IPR011650">
    <property type="entry name" value="Peptidase_M20_dimer"/>
</dbReference>
<dbReference type="Gene3D" id="3.40.630.10">
    <property type="entry name" value="Zn peptidases"/>
    <property type="match status" value="1"/>
</dbReference>
<dbReference type="NCBIfam" id="TIGR01891">
    <property type="entry name" value="amidohydrolases"/>
    <property type="match status" value="1"/>
</dbReference>
<organism evidence="2 3">
    <name type="scientific">Clostridium neuense</name>
    <dbReference type="NCBI Taxonomy" id="1728934"/>
    <lineage>
        <taxon>Bacteria</taxon>
        <taxon>Bacillati</taxon>
        <taxon>Bacillota</taxon>
        <taxon>Clostridia</taxon>
        <taxon>Eubacteriales</taxon>
        <taxon>Clostridiaceae</taxon>
        <taxon>Clostridium</taxon>
    </lineage>
</organism>
<dbReference type="CDD" id="cd03886">
    <property type="entry name" value="M20_Acy1"/>
    <property type="match status" value="1"/>
</dbReference>
<reference evidence="2 3" key="1">
    <citation type="submission" date="2024-11" db="EMBL/GenBank/DDBJ databases">
        <authorList>
            <person name="Heng Y.C."/>
            <person name="Lim A.C.H."/>
            <person name="Lee J.K.Y."/>
            <person name="Kittelmann S."/>
        </authorList>
    </citation>
    <scope>NUCLEOTIDE SEQUENCE [LARGE SCALE GENOMIC DNA]</scope>
    <source>
        <strain evidence="2 3">WILCCON 0114</strain>
    </source>
</reference>
<sequence>MSTLEKAEEIKEWIIDIRRDFHMHPEPSYEEFRTSNAIADKLQELGIEVKRVGKTGVLGTIVGKEPGKVIALRADIDALSVEEKTGLSFSSKNPGFMHACGHDTHAAMLLGAAKILSSMKDELKGTVKFIFQPAEEANGGAKSMVDGGVLENPKVDMVVGMHIFSMLDKGYIVAQEGSFMASVDQWKLNINGKSCHGSSPWEGHDAIVCAAAVINGLQTIVSRVNDARNPIVINVGTMNAGERFNVVPGKAALTGANRTFSKYSREMMPKWMEKVIKSTCEAYDCTYDFEYTWGCNITENSKEVTDFVKKSVSKIVGENKVIGADKIMGSEDFGEYSSKVPGMIMILGGGNKEKGICYSQHSNHFMIDEDSLPTGAASYAQVVVDFLQ</sequence>
<accession>A0ABW8TAQ0</accession>
<dbReference type="EMBL" id="JBJIAA010000003">
    <property type="protein sequence ID" value="MFL0249591.1"/>
    <property type="molecule type" value="Genomic_DNA"/>
</dbReference>
<gene>
    <name evidence="2" type="ORF">ACJDT4_04085</name>
</gene>
<dbReference type="InterPro" id="IPR017439">
    <property type="entry name" value="Amidohydrolase"/>
</dbReference>